<gene>
    <name evidence="1" type="ORF">OSB52_06280</name>
</gene>
<reference evidence="1" key="1">
    <citation type="submission" date="2022-10" db="EMBL/GenBank/DDBJ databases">
        <title>WGS of marine actinomycetes from Thailand.</title>
        <authorList>
            <person name="Thawai C."/>
        </authorList>
    </citation>
    <scope>NUCLEOTIDE SEQUENCE</scope>
    <source>
        <strain evidence="1">SW21</strain>
    </source>
</reference>
<accession>A0A9X3I406</accession>
<sequence length="288" mass="31362">MANDPSTVSPDTPARLAESGRLADVVAPDSPARAELADAARRYARPLQVRVTGRAGSGRATFARALHERLSVAATSDTGGDDADLWMHVLTGPPRAHDRDMLARSPTDRTIVVLNKSDTHRDPVVAAEVAARCAEQIDQAVIPVSALLARATVTDDELGFLRELARTGEEMPAMAGAFLSAGPDDERVMRAALMRRLDRTGIEIALELLAAHPDVTDTTMLDRELWRRSGIDEVIAPITERVGRVRQWRLVELRTRLETIAARGHDRDAVEPLLAQLAETEATRWPAA</sequence>
<evidence type="ECO:0000313" key="2">
    <source>
        <dbReference type="Proteomes" id="UP001143347"/>
    </source>
</evidence>
<protein>
    <submittedName>
        <fullName evidence="1">Uncharacterized protein</fullName>
    </submittedName>
</protein>
<comment type="caution">
    <text evidence="1">The sequence shown here is derived from an EMBL/GenBank/DDBJ whole genome shotgun (WGS) entry which is preliminary data.</text>
</comment>
<organism evidence="1 2">
    <name type="scientific">Gordonia aquimaris</name>
    <dbReference type="NCBI Taxonomy" id="2984863"/>
    <lineage>
        <taxon>Bacteria</taxon>
        <taxon>Bacillati</taxon>
        <taxon>Actinomycetota</taxon>
        <taxon>Actinomycetes</taxon>
        <taxon>Mycobacteriales</taxon>
        <taxon>Gordoniaceae</taxon>
        <taxon>Gordonia</taxon>
    </lineage>
</organism>
<evidence type="ECO:0000313" key="1">
    <source>
        <dbReference type="EMBL" id="MCX2963701.1"/>
    </source>
</evidence>
<dbReference type="AlphaFoldDB" id="A0A9X3I406"/>
<keyword evidence="2" id="KW-1185">Reference proteome</keyword>
<dbReference type="RefSeq" id="WP_266060778.1">
    <property type="nucleotide sequence ID" value="NZ_JAPKFM010000004.1"/>
</dbReference>
<dbReference type="EMBL" id="JAPKFM010000004">
    <property type="protein sequence ID" value="MCX2963701.1"/>
    <property type="molecule type" value="Genomic_DNA"/>
</dbReference>
<name>A0A9X3I406_9ACTN</name>
<proteinExistence type="predicted"/>
<dbReference type="Proteomes" id="UP001143347">
    <property type="component" value="Unassembled WGS sequence"/>
</dbReference>